<dbReference type="EMBL" id="LR798376">
    <property type="protein sequence ID" value="CAB5227163.1"/>
    <property type="molecule type" value="Genomic_DNA"/>
</dbReference>
<protein>
    <submittedName>
        <fullName evidence="1">Uncharacterized protein</fullName>
    </submittedName>
</protein>
<accession>A0A6J5QPY7</accession>
<dbReference type="EMBL" id="LR797268">
    <property type="protein sequence ID" value="CAB4197611.1"/>
    <property type="molecule type" value="Genomic_DNA"/>
</dbReference>
<dbReference type="EMBL" id="LR797030">
    <property type="protein sequence ID" value="CAB4183018.1"/>
    <property type="molecule type" value="Genomic_DNA"/>
</dbReference>
<evidence type="ECO:0000313" key="2">
    <source>
        <dbReference type="EMBL" id="CAB4197611.1"/>
    </source>
</evidence>
<gene>
    <name evidence="1" type="ORF">UFOVP1077_34</name>
    <name evidence="2" type="ORF">UFOVP1316_22</name>
    <name evidence="3" type="ORF">UFOVP1428_31</name>
    <name evidence="4" type="ORF">UFOVP1526_13</name>
</gene>
<proteinExistence type="predicted"/>
<reference evidence="1" key="1">
    <citation type="submission" date="2020-05" db="EMBL/GenBank/DDBJ databases">
        <authorList>
            <person name="Chiriac C."/>
            <person name="Salcher M."/>
            <person name="Ghai R."/>
            <person name="Kavagutti S V."/>
        </authorList>
    </citation>
    <scope>NUCLEOTIDE SEQUENCE</scope>
</reference>
<dbReference type="EMBL" id="LR797374">
    <property type="protein sequence ID" value="CAB4211406.1"/>
    <property type="molecule type" value="Genomic_DNA"/>
</dbReference>
<organism evidence="1">
    <name type="scientific">uncultured Caudovirales phage</name>
    <dbReference type="NCBI Taxonomy" id="2100421"/>
    <lineage>
        <taxon>Viruses</taxon>
        <taxon>Duplodnaviria</taxon>
        <taxon>Heunggongvirae</taxon>
        <taxon>Uroviricota</taxon>
        <taxon>Caudoviricetes</taxon>
        <taxon>Peduoviridae</taxon>
        <taxon>Maltschvirus</taxon>
        <taxon>Maltschvirus maltsch</taxon>
    </lineage>
</organism>
<name>A0A6J5QPY7_9CAUD</name>
<evidence type="ECO:0000313" key="1">
    <source>
        <dbReference type="EMBL" id="CAB4183018.1"/>
    </source>
</evidence>
<evidence type="ECO:0000313" key="3">
    <source>
        <dbReference type="EMBL" id="CAB4211406.1"/>
    </source>
</evidence>
<sequence>MNNSPFLGPVAKGWDKLVVENRAREWRRAQPTRATYQVRYEVRKMGAIGVFEIGLFVVDAYTINGAMDVARAEAHRGGYEVRFPVSVVRVMQ</sequence>
<evidence type="ECO:0000313" key="4">
    <source>
        <dbReference type="EMBL" id="CAB5227163.1"/>
    </source>
</evidence>